<dbReference type="EMBL" id="BAAANN010000052">
    <property type="protein sequence ID" value="GAA1989715.1"/>
    <property type="molecule type" value="Genomic_DNA"/>
</dbReference>
<proteinExistence type="predicted"/>
<dbReference type="Pfam" id="PF19707">
    <property type="entry name" value="DUF6204"/>
    <property type="match status" value="1"/>
</dbReference>
<dbReference type="InterPro" id="IPR045778">
    <property type="entry name" value="DUF6204"/>
</dbReference>
<reference evidence="1 2" key="1">
    <citation type="journal article" date="2019" name="Int. J. Syst. Evol. Microbiol.">
        <title>The Global Catalogue of Microorganisms (GCM) 10K type strain sequencing project: providing services to taxonomists for standard genome sequencing and annotation.</title>
        <authorList>
            <consortium name="The Broad Institute Genomics Platform"/>
            <consortium name="The Broad Institute Genome Sequencing Center for Infectious Disease"/>
            <person name="Wu L."/>
            <person name="Ma J."/>
        </authorList>
    </citation>
    <scope>NUCLEOTIDE SEQUENCE [LARGE SCALE GENOMIC DNA]</scope>
    <source>
        <strain evidence="1 2">JCM 14545</strain>
    </source>
</reference>
<sequence length="163" mass="18076">MRPAKAERVKGGIGASGAPEGVLRGIRVPEGRLQGVAARDRYPVAYSDTDLYFRGMLTYRVLVTGKFDRPDEETRARLLAELGKDGFPRLKFTEEGSLAYSEHLGSFSFRCVVRTDPGPGADQDAKDQAELMAMECLDAHGYPYRDLTSAPTCMDTIKIKRKR</sequence>
<gene>
    <name evidence="1" type="ORF">GCM10009754_80010</name>
</gene>
<dbReference type="Proteomes" id="UP001501116">
    <property type="component" value="Unassembled WGS sequence"/>
</dbReference>
<name>A0ABN2SNG7_9PSEU</name>
<evidence type="ECO:0000313" key="1">
    <source>
        <dbReference type="EMBL" id="GAA1989715.1"/>
    </source>
</evidence>
<accession>A0ABN2SNG7</accession>
<evidence type="ECO:0000313" key="2">
    <source>
        <dbReference type="Proteomes" id="UP001501116"/>
    </source>
</evidence>
<keyword evidence="2" id="KW-1185">Reference proteome</keyword>
<organism evidence="1 2">
    <name type="scientific">Amycolatopsis minnesotensis</name>
    <dbReference type="NCBI Taxonomy" id="337894"/>
    <lineage>
        <taxon>Bacteria</taxon>
        <taxon>Bacillati</taxon>
        <taxon>Actinomycetota</taxon>
        <taxon>Actinomycetes</taxon>
        <taxon>Pseudonocardiales</taxon>
        <taxon>Pseudonocardiaceae</taxon>
        <taxon>Amycolatopsis</taxon>
    </lineage>
</organism>
<comment type="caution">
    <text evidence="1">The sequence shown here is derived from an EMBL/GenBank/DDBJ whole genome shotgun (WGS) entry which is preliminary data.</text>
</comment>
<protein>
    <submittedName>
        <fullName evidence="1">Uncharacterized protein</fullName>
    </submittedName>
</protein>